<keyword evidence="3 10" id="KW-1134">Transmembrane beta strand</keyword>
<comment type="similarity">
    <text evidence="10 11">Belongs to the TonB-dependent receptor family.</text>
</comment>
<feature type="domain" description="TonB-dependent receptor plug" evidence="14">
    <location>
        <begin position="120"/>
        <end position="225"/>
    </location>
</feature>
<evidence type="ECO:0000256" key="8">
    <source>
        <dbReference type="ARBA" id="ARBA00023170"/>
    </source>
</evidence>
<dbReference type="GO" id="GO:0015344">
    <property type="term" value="F:siderophore uptake transmembrane transporter activity"/>
    <property type="evidence" value="ECO:0007669"/>
    <property type="project" value="TreeGrafter"/>
</dbReference>
<evidence type="ECO:0000256" key="12">
    <source>
        <dbReference type="SAM" id="SignalP"/>
    </source>
</evidence>
<dbReference type="Pfam" id="PF00593">
    <property type="entry name" value="TonB_dep_Rec_b-barrel"/>
    <property type="match status" value="1"/>
</dbReference>
<dbReference type="Gene3D" id="2.40.170.20">
    <property type="entry name" value="TonB-dependent receptor, beta-barrel domain"/>
    <property type="match status" value="1"/>
</dbReference>
<organism evidence="15 16">
    <name type="scientific">Dyadobacter jejuensis</name>
    <dbReference type="NCBI Taxonomy" id="1082580"/>
    <lineage>
        <taxon>Bacteria</taxon>
        <taxon>Pseudomonadati</taxon>
        <taxon>Bacteroidota</taxon>
        <taxon>Cytophagia</taxon>
        <taxon>Cytophagales</taxon>
        <taxon>Spirosomataceae</taxon>
        <taxon>Dyadobacter</taxon>
    </lineage>
</organism>
<comment type="subcellular location">
    <subcellularLocation>
        <location evidence="1 10">Cell outer membrane</location>
        <topology evidence="1 10">Multi-pass membrane protein</topology>
    </subcellularLocation>
</comment>
<dbReference type="Pfam" id="PF13715">
    <property type="entry name" value="CarbopepD_reg_2"/>
    <property type="match status" value="1"/>
</dbReference>
<sequence length="761" mass="84529">MRYTLFLLLCAYTLTAHGQQAGGILRGTIRGAEGQPLENITVYLKPGTKAQQTNQEGDFQFTAPSGRYQLLTSHLNFDSFQDSIQLSDGKELTLAPIVLKEAVRGLDEFVTTGSLSPQSLKQTVYQVRVITREQMQLRAATSIQGILNTELGIQLSNDLTLGTTDIQLLGMSGQNVKILLDGMPMTDRGAVKESLGQIDINSIERIEIVEGPMSVMYGTDALAGVINLITKTNTEAQSLSVQARLQEETVHEEYQPLGQQGVHNAHVGLHYNYKSWRVSGSLSRNHFGGWQGDYPGRAKQWMPKTQLLGSAGLGISRKKWEAWYRLSATDEDLQSLGNINANNQIASDKNYLTQRWYHQLQGKFKPSDRLTFSLDAAYTDYSRKTLSTNLDLETGRRTLSTEVGAQDESTFTTAFSRATMSYRITDNLNIIGGMDYTSNQSHGPRIAVDAPVLNEYAVFISPEIKLASKLNIRPGLRLLKNSQYQAPPAIPSLNAKLKIGNHLDLRGGYARGFRSPDLRELYFWFFDASHSIKGNPDLRAENSNSFNGSLTARWTHHQAISLTSSLGGFYNTFNDLITTAVSASDPAITTYINVARYKTLGGNWNNKLYTKNLLASFGVQLIGRYNQYQRESSLLGESKTYTWTPEVNSTVSYRFLKSGTTVGLVYKFTGRQPIYLLDALGELELTRRSSYSMADLSIQQKLGRYLTLQSGIRNLFNLTNITSGATDTSGAHSTGSSLPLSYGRSYFLGLTFQWAKNENKN</sequence>
<accession>A0A316AFY6</accession>
<feature type="chain" id="PRO_5016322339" evidence="12">
    <location>
        <begin position="19"/>
        <end position="761"/>
    </location>
</feature>
<dbReference type="GO" id="GO:0009279">
    <property type="term" value="C:cell outer membrane"/>
    <property type="evidence" value="ECO:0007669"/>
    <property type="project" value="UniProtKB-SubCell"/>
</dbReference>
<dbReference type="GO" id="GO:0044718">
    <property type="term" value="P:siderophore transmembrane transport"/>
    <property type="evidence" value="ECO:0007669"/>
    <property type="project" value="TreeGrafter"/>
</dbReference>
<evidence type="ECO:0000259" key="13">
    <source>
        <dbReference type="Pfam" id="PF00593"/>
    </source>
</evidence>
<keyword evidence="7 10" id="KW-0472">Membrane</keyword>
<evidence type="ECO:0000256" key="1">
    <source>
        <dbReference type="ARBA" id="ARBA00004571"/>
    </source>
</evidence>
<dbReference type="InterPro" id="IPR039426">
    <property type="entry name" value="TonB-dep_rcpt-like"/>
</dbReference>
<evidence type="ECO:0000256" key="9">
    <source>
        <dbReference type="ARBA" id="ARBA00023237"/>
    </source>
</evidence>
<dbReference type="RefSeq" id="WP_109676024.1">
    <property type="nucleotide sequence ID" value="NZ_QGDT01000010.1"/>
</dbReference>
<dbReference type="PANTHER" id="PTHR30069">
    <property type="entry name" value="TONB-DEPENDENT OUTER MEMBRANE RECEPTOR"/>
    <property type="match status" value="1"/>
</dbReference>
<protein>
    <submittedName>
        <fullName evidence="15">Outer membrane receptor for ferrienterochelin and colicins</fullName>
    </submittedName>
</protein>
<keyword evidence="6 11" id="KW-0798">TonB box</keyword>
<dbReference type="Gene3D" id="2.60.40.1120">
    <property type="entry name" value="Carboxypeptidase-like, regulatory domain"/>
    <property type="match status" value="1"/>
</dbReference>
<evidence type="ECO:0000256" key="7">
    <source>
        <dbReference type="ARBA" id="ARBA00023136"/>
    </source>
</evidence>
<dbReference type="SUPFAM" id="SSF56935">
    <property type="entry name" value="Porins"/>
    <property type="match status" value="1"/>
</dbReference>
<evidence type="ECO:0000256" key="6">
    <source>
        <dbReference type="ARBA" id="ARBA00023077"/>
    </source>
</evidence>
<evidence type="ECO:0000256" key="4">
    <source>
        <dbReference type="ARBA" id="ARBA00022692"/>
    </source>
</evidence>
<comment type="caution">
    <text evidence="15">The sequence shown here is derived from an EMBL/GenBank/DDBJ whole genome shotgun (WGS) entry which is preliminary data.</text>
</comment>
<dbReference type="InterPro" id="IPR037066">
    <property type="entry name" value="Plug_dom_sf"/>
</dbReference>
<proteinExistence type="inferred from homology"/>
<evidence type="ECO:0000259" key="14">
    <source>
        <dbReference type="Pfam" id="PF07715"/>
    </source>
</evidence>
<dbReference type="InterPro" id="IPR000531">
    <property type="entry name" value="Beta-barrel_TonB"/>
</dbReference>
<dbReference type="CDD" id="cd01347">
    <property type="entry name" value="ligand_gated_channel"/>
    <property type="match status" value="1"/>
</dbReference>
<evidence type="ECO:0000313" key="16">
    <source>
        <dbReference type="Proteomes" id="UP000245880"/>
    </source>
</evidence>
<keyword evidence="8 15" id="KW-0675">Receptor</keyword>
<dbReference type="InterPro" id="IPR036942">
    <property type="entry name" value="Beta-barrel_TonB_sf"/>
</dbReference>
<feature type="signal peptide" evidence="12">
    <location>
        <begin position="1"/>
        <end position="18"/>
    </location>
</feature>
<dbReference type="OrthoDB" id="1109239at2"/>
<keyword evidence="16" id="KW-1185">Reference proteome</keyword>
<dbReference type="AlphaFoldDB" id="A0A316AFY6"/>
<reference evidence="15 16" key="1">
    <citation type="submission" date="2018-03" db="EMBL/GenBank/DDBJ databases">
        <title>Genomic Encyclopedia of Archaeal and Bacterial Type Strains, Phase II (KMG-II): from individual species to whole genera.</title>
        <authorList>
            <person name="Goeker M."/>
        </authorList>
    </citation>
    <scope>NUCLEOTIDE SEQUENCE [LARGE SCALE GENOMIC DNA]</scope>
    <source>
        <strain evidence="15 16">DSM 100346</strain>
    </source>
</reference>
<dbReference type="InterPro" id="IPR008969">
    <property type="entry name" value="CarboxyPept-like_regulatory"/>
</dbReference>
<dbReference type="EMBL" id="QGDT01000010">
    <property type="protein sequence ID" value="PWJ56696.1"/>
    <property type="molecule type" value="Genomic_DNA"/>
</dbReference>
<dbReference type="Pfam" id="PF07715">
    <property type="entry name" value="Plug"/>
    <property type="match status" value="1"/>
</dbReference>
<evidence type="ECO:0000313" key="15">
    <source>
        <dbReference type="EMBL" id="PWJ56696.1"/>
    </source>
</evidence>
<dbReference type="Gene3D" id="2.170.130.10">
    <property type="entry name" value="TonB-dependent receptor, plug domain"/>
    <property type="match status" value="1"/>
</dbReference>
<keyword evidence="4 10" id="KW-0812">Transmembrane</keyword>
<dbReference type="PANTHER" id="PTHR30069:SF29">
    <property type="entry name" value="HEMOGLOBIN AND HEMOGLOBIN-HAPTOGLOBIN-BINDING PROTEIN 1-RELATED"/>
    <property type="match status" value="1"/>
</dbReference>
<evidence type="ECO:0000256" key="2">
    <source>
        <dbReference type="ARBA" id="ARBA00022448"/>
    </source>
</evidence>
<feature type="domain" description="TonB-dependent receptor-like beta-barrel" evidence="13">
    <location>
        <begin position="446"/>
        <end position="715"/>
    </location>
</feature>
<dbReference type="Proteomes" id="UP000245880">
    <property type="component" value="Unassembled WGS sequence"/>
</dbReference>
<evidence type="ECO:0000256" key="5">
    <source>
        <dbReference type="ARBA" id="ARBA00022729"/>
    </source>
</evidence>
<name>A0A316AFY6_9BACT</name>
<keyword evidence="5 12" id="KW-0732">Signal</keyword>
<evidence type="ECO:0000256" key="11">
    <source>
        <dbReference type="RuleBase" id="RU003357"/>
    </source>
</evidence>
<dbReference type="PROSITE" id="PS52016">
    <property type="entry name" value="TONB_DEPENDENT_REC_3"/>
    <property type="match status" value="1"/>
</dbReference>
<keyword evidence="2 10" id="KW-0813">Transport</keyword>
<dbReference type="InterPro" id="IPR012910">
    <property type="entry name" value="Plug_dom"/>
</dbReference>
<keyword evidence="9 10" id="KW-0998">Cell outer membrane</keyword>
<dbReference type="SUPFAM" id="SSF49464">
    <property type="entry name" value="Carboxypeptidase regulatory domain-like"/>
    <property type="match status" value="1"/>
</dbReference>
<gene>
    <name evidence="15" type="ORF">CLV98_1107</name>
</gene>
<evidence type="ECO:0000256" key="10">
    <source>
        <dbReference type="PROSITE-ProRule" id="PRU01360"/>
    </source>
</evidence>
<evidence type="ECO:0000256" key="3">
    <source>
        <dbReference type="ARBA" id="ARBA00022452"/>
    </source>
</evidence>